<protein>
    <submittedName>
        <fullName evidence="2">Uncharacterized protein</fullName>
    </submittedName>
</protein>
<accession>A0A0F6W4Q0</accession>
<reference evidence="2 3" key="1">
    <citation type="submission" date="2015-03" db="EMBL/GenBank/DDBJ databases">
        <title>Genome assembly of Sandaracinus amylolyticus DSM 53668.</title>
        <authorList>
            <person name="Sharma G."/>
            <person name="Subramanian S."/>
        </authorList>
    </citation>
    <scope>NUCLEOTIDE SEQUENCE [LARGE SCALE GENOMIC DNA]</scope>
    <source>
        <strain evidence="2 3">DSM 53668</strain>
    </source>
</reference>
<organism evidence="2 3">
    <name type="scientific">Sandaracinus amylolyticus</name>
    <dbReference type="NCBI Taxonomy" id="927083"/>
    <lineage>
        <taxon>Bacteria</taxon>
        <taxon>Pseudomonadati</taxon>
        <taxon>Myxococcota</taxon>
        <taxon>Polyangia</taxon>
        <taxon>Polyangiales</taxon>
        <taxon>Sandaracinaceae</taxon>
        <taxon>Sandaracinus</taxon>
    </lineage>
</organism>
<dbReference type="Proteomes" id="UP000034883">
    <property type="component" value="Chromosome"/>
</dbReference>
<feature type="region of interest" description="Disordered" evidence="1">
    <location>
        <begin position="1"/>
        <end position="80"/>
    </location>
</feature>
<dbReference type="AlphaFoldDB" id="A0A0F6W4Q0"/>
<gene>
    <name evidence="2" type="ORF">DB32_004485</name>
</gene>
<dbReference type="KEGG" id="samy:DB32_004485"/>
<evidence type="ECO:0000256" key="1">
    <source>
        <dbReference type="SAM" id="MobiDB-lite"/>
    </source>
</evidence>
<name>A0A0F6W4Q0_9BACT</name>
<proteinExistence type="predicted"/>
<sequence>MLHGERFPQTRDLFGRGRERAPSAVLVAHPRQPPTDEARVSTDARARTRVPTSVRSRIRAWTRTRASSPPCARSSARSQR</sequence>
<feature type="compositionally biased region" description="Basic and acidic residues" evidence="1">
    <location>
        <begin position="1"/>
        <end position="21"/>
    </location>
</feature>
<dbReference type="EMBL" id="CP011125">
    <property type="protein sequence ID" value="AKF07336.1"/>
    <property type="molecule type" value="Genomic_DNA"/>
</dbReference>
<feature type="compositionally biased region" description="Basic and acidic residues" evidence="1">
    <location>
        <begin position="34"/>
        <end position="46"/>
    </location>
</feature>
<evidence type="ECO:0000313" key="3">
    <source>
        <dbReference type="Proteomes" id="UP000034883"/>
    </source>
</evidence>
<evidence type="ECO:0000313" key="2">
    <source>
        <dbReference type="EMBL" id="AKF07336.1"/>
    </source>
</evidence>
<keyword evidence="3" id="KW-1185">Reference proteome</keyword>
<feature type="compositionally biased region" description="Low complexity" evidence="1">
    <location>
        <begin position="63"/>
        <end position="80"/>
    </location>
</feature>